<keyword evidence="7" id="KW-1185">Reference proteome</keyword>
<feature type="transmembrane region" description="Helical" evidence="4">
    <location>
        <begin position="255"/>
        <end position="274"/>
    </location>
</feature>
<dbReference type="InterPro" id="IPR020846">
    <property type="entry name" value="MFS_dom"/>
</dbReference>
<evidence type="ECO:0000259" key="5">
    <source>
        <dbReference type="PROSITE" id="PS50850"/>
    </source>
</evidence>
<feature type="transmembrane region" description="Helical" evidence="4">
    <location>
        <begin position="75"/>
        <end position="93"/>
    </location>
</feature>
<evidence type="ECO:0000256" key="3">
    <source>
        <dbReference type="ARBA" id="ARBA00023136"/>
    </source>
</evidence>
<keyword evidence="2 4" id="KW-1133">Transmembrane helix</keyword>
<feature type="transmembrane region" description="Helical" evidence="4">
    <location>
        <begin position="219"/>
        <end position="243"/>
    </location>
</feature>
<sequence>MLRRIPDRNIWLVFGAIFLLGLAYGIAISLTAVFLDARGFTKTDIGLLASCFALGIVLLSLPMDTLIRRFSAKTTLMLALAGYAAAVGAFPFLPSFAAIAAVRFLDGACSVGIWVSCETILLARSDKDNKAFVTSLYAVSMALGYVLGPLCAPHIVALSSMPAAFLLSCVISLISAVLVLARLDRDLPGMSEAHGKAGAASAEDPSSSSASILWRIKTACFATFAYGYFQASVVLFLPLYLMASKGVTRDQTIQIPAYFAVGMLLFTNVFGRIGDRRGHLLLMRVLGTIGTLMILGFVYLDRYDAMCAAVFVAGATLASISPLSLALQGVVTAPRDYSRANSIYNVFYAAGMLLGPPASSAIYQAAGGIAMIYHLAVLWAAFVVFTVVFAGDDPASRRSAGERVSVPVWNE</sequence>
<proteinExistence type="predicted"/>
<feature type="transmembrane region" description="Helical" evidence="4">
    <location>
        <begin position="369"/>
        <end position="390"/>
    </location>
</feature>
<protein>
    <submittedName>
        <fullName evidence="6">MFS transporter</fullName>
    </submittedName>
</protein>
<dbReference type="Proteomes" id="UP001217485">
    <property type="component" value="Unassembled WGS sequence"/>
</dbReference>
<feature type="transmembrane region" description="Helical" evidence="4">
    <location>
        <begin position="163"/>
        <end position="181"/>
    </location>
</feature>
<feature type="transmembrane region" description="Helical" evidence="4">
    <location>
        <begin position="135"/>
        <end position="157"/>
    </location>
</feature>
<evidence type="ECO:0000313" key="6">
    <source>
        <dbReference type="EMBL" id="MDC0676225.1"/>
    </source>
</evidence>
<feature type="domain" description="Major facilitator superfamily (MFS) profile" evidence="5">
    <location>
        <begin position="9"/>
        <end position="394"/>
    </location>
</feature>
<feature type="transmembrane region" description="Helical" evidence="4">
    <location>
        <begin position="343"/>
        <end position="363"/>
    </location>
</feature>
<evidence type="ECO:0000256" key="4">
    <source>
        <dbReference type="SAM" id="Phobius"/>
    </source>
</evidence>
<name>A0ABT5BRP7_9BACT</name>
<feature type="transmembrane region" description="Helical" evidence="4">
    <location>
        <begin position="306"/>
        <end position="331"/>
    </location>
</feature>
<dbReference type="PANTHER" id="PTHR23521">
    <property type="entry name" value="TRANSPORTER MFS SUPERFAMILY"/>
    <property type="match status" value="1"/>
</dbReference>
<dbReference type="EMBL" id="JAQNDK010000001">
    <property type="protein sequence ID" value="MDC0676225.1"/>
    <property type="molecule type" value="Genomic_DNA"/>
</dbReference>
<dbReference type="InterPro" id="IPR036259">
    <property type="entry name" value="MFS_trans_sf"/>
</dbReference>
<dbReference type="PANTHER" id="PTHR23521:SF2">
    <property type="entry name" value="TRANSPORTER MFS SUPERFAMILY"/>
    <property type="match status" value="1"/>
</dbReference>
<feature type="transmembrane region" description="Helical" evidence="4">
    <location>
        <begin position="12"/>
        <end position="33"/>
    </location>
</feature>
<gene>
    <name evidence="6" type="ORF">POL72_00630</name>
</gene>
<reference evidence="6 7" key="1">
    <citation type="submission" date="2023-01" db="EMBL/GenBank/DDBJ databases">
        <title>Minimal conservation of predation-associated metabolite biosynthetic gene clusters underscores biosynthetic potential of Myxococcota including descriptions for ten novel species: Archangium lansinium sp. nov., Myxococcus landrumus sp. nov., Nannocystis bai.</title>
        <authorList>
            <person name="Ahearne A."/>
            <person name="Stevens C."/>
            <person name="Dowd S."/>
        </authorList>
    </citation>
    <scope>NUCLEOTIDE SEQUENCE [LARGE SCALE GENOMIC DNA]</scope>
    <source>
        <strain evidence="6 7">WIWO2</strain>
    </source>
</reference>
<feature type="transmembrane region" description="Helical" evidence="4">
    <location>
        <begin position="281"/>
        <end position="300"/>
    </location>
</feature>
<keyword evidence="3 4" id="KW-0472">Membrane</keyword>
<evidence type="ECO:0000256" key="2">
    <source>
        <dbReference type="ARBA" id="ARBA00022989"/>
    </source>
</evidence>
<dbReference type="InterPro" id="IPR011701">
    <property type="entry name" value="MFS"/>
</dbReference>
<comment type="caution">
    <text evidence="6">The sequence shown here is derived from an EMBL/GenBank/DDBJ whole genome shotgun (WGS) entry which is preliminary data.</text>
</comment>
<feature type="transmembrane region" description="Helical" evidence="4">
    <location>
        <begin position="99"/>
        <end position="123"/>
    </location>
</feature>
<evidence type="ECO:0000256" key="1">
    <source>
        <dbReference type="ARBA" id="ARBA00022692"/>
    </source>
</evidence>
<dbReference type="RefSeq" id="WP_272092932.1">
    <property type="nucleotide sequence ID" value="NZ_JAQNDK010000001.1"/>
</dbReference>
<organism evidence="6 7">
    <name type="scientific">Sorangium atrum</name>
    <dbReference type="NCBI Taxonomy" id="2995308"/>
    <lineage>
        <taxon>Bacteria</taxon>
        <taxon>Pseudomonadati</taxon>
        <taxon>Myxococcota</taxon>
        <taxon>Polyangia</taxon>
        <taxon>Polyangiales</taxon>
        <taxon>Polyangiaceae</taxon>
        <taxon>Sorangium</taxon>
    </lineage>
</organism>
<dbReference type="Gene3D" id="1.20.1250.20">
    <property type="entry name" value="MFS general substrate transporter like domains"/>
    <property type="match status" value="1"/>
</dbReference>
<dbReference type="SUPFAM" id="SSF103473">
    <property type="entry name" value="MFS general substrate transporter"/>
    <property type="match status" value="1"/>
</dbReference>
<accession>A0ABT5BRP7</accession>
<keyword evidence="1 4" id="KW-0812">Transmembrane</keyword>
<feature type="transmembrane region" description="Helical" evidence="4">
    <location>
        <begin position="45"/>
        <end position="63"/>
    </location>
</feature>
<evidence type="ECO:0000313" key="7">
    <source>
        <dbReference type="Proteomes" id="UP001217485"/>
    </source>
</evidence>
<dbReference type="PROSITE" id="PS50850">
    <property type="entry name" value="MFS"/>
    <property type="match status" value="1"/>
</dbReference>
<dbReference type="Pfam" id="PF07690">
    <property type="entry name" value="MFS_1"/>
    <property type="match status" value="1"/>
</dbReference>